<accession>A0ABV1IFL7</accession>
<reference evidence="6 7" key="1">
    <citation type="submission" date="2024-04" db="EMBL/GenBank/DDBJ databases">
        <title>Human intestinal bacterial collection.</title>
        <authorList>
            <person name="Pauvert C."/>
            <person name="Hitch T.C.A."/>
            <person name="Clavel T."/>
        </authorList>
    </citation>
    <scope>NUCLEOTIDE SEQUENCE [LARGE SCALE GENOMIC DNA]</scope>
    <source>
        <strain evidence="6 7">CLA-AA-H197</strain>
    </source>
</reference>
<dbReference type="Proteomes" id="UP001478817">
    <property type="component" value="Unassembled WGS sequence"/>
</dbReference>
<feature type="domain" description="Cyclic nucleotide-binding" evidence="4">
    <location>
        <begin position="35"/>
        <end position="144"/>
    </location>
</feature>
<evidence type="ECO:0000256" key="2">
    <source>
        <dbReference type="ARBA" id="ARBA00023125"/>
    </source>
</evidence>
<dbReference type="SUPFAM" id="SSF51206">
    <property type="entry name" value="cAMP-binding domain-like"/>
    <property type="match status" value="1"/>
</dbReference>
<keyword evidence="7" id="KW-1185">Reference proteome</keyword>
<dbReference type="Pfam" id="PF00027">
    <property type="entry name" value="cNMP_binding"/>
    <property type="match status" value="1"/>
</dbReference>
<gene>
    <name evidence="6" type="ORF">AAAT05_04965</name>
</gene>
<dbReference type="SUPFAM" id="SSF46785">
    <property type="entry name" value="Winged helix' DNA-binding domain"/>
    <property type="match status" value="1"/>
</dbReference>
<comment type="caution">
    <text evidence="6">The sequence shown here is derived from an EMBL/GenBank/DDBJ whole genome shotgun (WGS) entry which is preliminary data.</text>
</comment>
<dbReference type="InterPro" id="IPR018490">
    <property type="entry name" value="cNMP-bd_dom_sf"/>
</dbReference>
<dbReference type="EMBL" id="JBBNGS010000007">
    <property type="protein sequence ID" value="MEQ2637693.1"/>
    <property type="molecule type" value="Genomic_DNA"/>
</dbReference>
<dbReference type="InterPro" id="IPR050397">
    <property type="entry name" value="Env_Response_Regulators"/>
</dbReference>
<evidence type="ECO:0000256" key="1">
    <source>
        <dbReference type="ARBA" id="ARBA00023015"/>
    </source>
</evidence>
<dbReference type="InterPro" id="IPR036390">
    <property type="entry name" value="WH_DNA-bd_sf"/>
</dbReference>
<evidence type="ECO:0000313" key="6">
    <source>
        <dbReference type="EMBL" id="MEQ2637693.1"/>
    </source>
</evidence>
<keyword evidence="1" id="KW-0805">Transcription regulation</keyword>
<dbReference type="InterPro" id="IPR000595">
    <property type="entry name" value="cNMP-bd_dom"/>
</dbReference>
<dbReference type="Pfam" id="PF13545">
    <property type="entry name" value="HTH_Crp_2"/>
    <property type="match status" value="1"/>
</dbReference>
<dbReference type="Gene3D" id="1.10.10.10">
    <property type="entry name" value="Winged helix-like DNA-binding domain superfamily/Winged helix DNA-binding domain"/>
    <property type="match status" value="1"/>
</dbReference>
<evidence type="ECO:0000259" key="5">
    <source>
        <dbReference type="PROSITE" id="PS51063"/>
    </source>
</evidence>
<evidence type="ECO:0000313" key="7">
    <source>
        <dbReference type="Proteomes" id="UP001478817"/>
    </source>
</evidence>
<dbReference type="InterPro" id="IPR012318">
    <property type="entry name" value="HTH_CRP"/>
</dbReference>
<dbReference type="PROSITE" id="PS51063">
    <property type="entry name" value="HTH_CRP_2"/>
    <property type="match status" value="1"/>
</dbReference>
<dbReference type="PANTHER" id="PTHR24567:SF74">
    <property type="entry name" value="HTH-TYPE TRANSCRIPTIONAL REGULATOR ARCR"/>
    <property type="match status" value="1"/>
</dbReference>
<dbReference type="InterPro" id="IPR036388">
    <property type="entry name" value="WH-like_DNA-bd_sf"/>
</dbReference>
<protein>
    <submittedName>
        <fullName evidence="6">Crp/Fnr family transcriptional regulator</fullName>
    </submittedName>
</protein>
<proteinExistence type="predicted"/>
<organism evidence="6 7">
    <name type="scientific">Paratractidigestivibacter faecalis</name>
    <dbReference type="NCBI Taxonomy" id="2292441"/>
    <lineage>
        <taxon>Bacteria</taxon>
        <taxon>Bacillati</taxon>
        <taxon>Actinomycetota</taxon>
        <taxon>Coriobacteriia</taxon>
        <taxon>Coriobacteriales</taxon>
        <taxon>Atopobiaceae</taxon>
        <taxon>Paratractidigestivibacter</taxon>
    </lineage>
</organism>
<evidence type="ECO:0000259" key="4">
    <source>
        <dbReference type="PROSITE" id="PS50042"/>
    </source>
</evidence>
<keyword evidence="2" id="KW-0238">DNA-binding</keyword>
<dbReference type="RefSeq" id="WP_117205421.1">
    <property type="nucleotide sequence ID" value="NZ_JBBNGS010000007.1"/>
</dbReference>
<dbReference type="SMART" id="SM00100">
    <property type="entry name" value="cNMP"/>
    <property type="match status" value="1"/>
</dbReference>
<sequence>MAEISRREDARVCAPSGHDCAFSRAGSSCMDNIRLFADLPASAKRELLSCSRHSTHPAGSIIVHEGDPIESIVVVRSGRIKTFRTSLDGKEYVLDVLHDGQALWHGMFLADHTYRYSVACLTRVELCRIHRADFEALLANHPDVALGLIRMVCTELDDAEEKIMMLGIRDPRRRLAEYLLARDGRCVGPEIHLKLEDIANSVGLRPETVSRNIAQFVREGLVERPGRGRLLVVDRAGLEAVAAE</sequence>
<name>A0ABV1IFL7_9ACTN</name>
<evidence type="ECO:0000256" key="3">
    <source>
        <dbReference type="ARBA" id="ARBA00023163"/>
    </source>
</evidence>
<dbReference type="SMART" id="SM00419">
    <property type="entry name" value="HTH_CRP"/>
    <property type="match status" value="1"/>
</dbReference>
<dbReference type="CDD" id="cd00038">
    <property type="entry name" value="CAP_ED"/>
    <property type="match status" value="1"/>
</dbReference>
<dbReference type="GeneID" id="98644027"/>
<dbReference type="PROSITE" id="PS50042">
    <property type="entry name" value="CNMP_BINDING_3"/>
    <property type="match status" value="1"/>
</dbReference>
<dbReference type="PANTHER" id="PTHR24567">
    <property type="entry name" value="CRP FAMILY TRANSCRIPTIONAL REGULATORY PROTEIN"/>
    <property type="match status" value="1"/>
</dbReference>
<feature type="domain" description="HTH crp-type" evidence="5">
    <location>
        <begin position="169"/>
        <end position="236"/>
    </location>
</feature>
<dbReference type="Gene3D" id="2.60.120.10">
    <property type="entry name" value="Jelly Rolls"/>
    <property type="match status" value="1"/>
</dbReference>
<dbReference type="InterPro" id="IPR014710">
    <property type="entry name" value="RmlC-like_jellyroll"/>
</dbReference>
<keyword evidence="3" id="KW-0804">Transcription</keyword>